<reference evidence="1" key="2">
    <citation type="submission" date="2023-04" db="EMBL/GenBank/DDBJ databases">
        <authorList>
            <person name="Bruccoleri R.E."/>
            <person name="Oakeley E.J."/>
            <person name="Faust A.-M."/>
            <person name="Dessus-Babus S."/>
            <person name="Altorfer M."/>
            <person name="Burckhardt D."/>
            <person name="Oertli M."/>
            <person name="Naumann U."/>
            <person name="Petersen F."/>
            <person name="Wong J."/>
        </authorList>
    </citation>
    <scope>NUCLEOTIDE SEQUENCE</scope>
    <source>
        <strain evidence="1">GSM-AAB239-AS_SAM_17_03QT</strain>
        <tissue evidence="1">Leaf</tissue>
    </source>
</reference>
<keyword evidence="2" id="KW-1185">Reference proteome</keyword>
<evidence type="ECO:0000313" key="2">
    <source>
        <dbReference type="Proteomes" id="UP001140949"/>
    </source>
</evidence>
<name>A0AAX6GS50_IRIPA</name>
<organism evidence="1 2">
    <name type="scientific">Iris pallida</name>
    <name type="common">Sweet iris</name>
    <dbReference type="NCBI Taxonomy" id="29817"/>
    <lineage>
        <taxon>Eukaryota</taxon>
        <taxon>Viridiplantae</taxon>
        <taxon>Streptophyta</taxon>
        <taxon>Embryophyta</taxon>
        <taxon>Tracheophyta</taxon>
        <taxon>Spermatophyta</taxon>
        <taxon>Magnoliopsida</taxon>
        <taxon>Liliopsida</taxon>
        <taxon>Asparagales</taxon>
        <taxon>Iridaceae</taxon>
        <taxon>Iridoideae</taxon>
        <taxon>Irideae</taxon>
        <taxon>Iris</taxon>
    </lineage>
</organism>
<reference evidence="1" key="1">
    <citation type="journal article" date="2023" name="GigaByte">
        <title>Genome assembly of the bearded iris, Iris pallida Lam.</title>
        <authorList>
            <person name="Bruccoleri R.E."/>
            <person name="Oakeley E.J."/>
            <person name="Faust A.M.E."/>
            <person name="Altorfer M."/>
            <person name="Dessus-Babus S."/>
            <person name="Burckhardt D."/>
            <person name="Oertli M."/>
            <person name="Naumann U."/>
            <person name="Petersen F."/>
            <person name="Wong J."/>
        </authorList>
    </citation>
    <scope>NUCLEOTIDE SEQUENCE</scope>
    <source>
        <strain evidence="1">GSM-AAB239-AS_SAM_17_03QT</strain>
    </source>
</reference>
<dbReference type="EMBL" id="JANAVB010016800">
    <property type="protein sequence ID" value="KAJ6831362.1"/>
    <property type="molecule type" value="Genomic_DNA"/>
</dbReference>
<protein>
    <submittedName>
        <fullName evidence="1">Protein PLASTID TRANSCRIPTIONALLY ACTIVE 12</fullName>
    </submittedName>
</protein>
<comment type="caution">
    <text evidence="1">The sequence shown here is derived from an EMBL/GenBank/DDBJ whole genome shotgun (WGS) entry which is preliminary data.</text>
</comment>
<gene>
    <name evidence="1" type="ORF">M6B38_349640</name>
</gene>
<sequence>MSTIKNADRNYKGSQAQRWIVPQGRLSTESCHRHAILWHLIHVTNVFYSKWLQGKCQRLDK</sequence>
<evidence type="ECO:0000313" key="1">
    <source>
        <dbReference type="EMBL" id="KAJ6831362.1"/>
    </source>
</evidence>
<dbReference type="AlphaFoldDB" id="A0AAX6GS50"/>
<accession>A0AAX6GS50</accession>
<proteinExistence type="predicted"/>
<dbReference type="Proteomes" id="UP001140949">
    <property type="component" value="Unassembled WGS sequence"/>
</dbReference>